<evidence type="ECO:0000313" key="3">
    <source>
        <dbReference type="Proteomes" id="UP001553715"/>
    </source>
</evidence>
<name>A0ABV3LEC9_9MICO</name>
<evidence type="ECO:0000259" key="1">
    <source>
        <dbReference type="Pfam" id="PF00144"/>
    </source>
</evidence>
<dbReference type="InterPro" id="IPR001466">
    <property type="entry name" value="Beta-lactam-related"/>
</dbReference>
<dbReference type="EMBL" id="JBFBMH010000003">
    <property type="protein sequence ID" value="MEW1974274.1"/>
    <property type="molecule type" value="Genomic_DNA"/>
</dbReference>
<accession>A0ABV3LEC9</accession>
<gene>
    <name evidence="2" type="ORF">AB0301_04200</name>
</gene>
<comment type="caution">
    <text evidence="2">The sequence shown here is derived from an EMBL/GenBank/DDBJ whole genome shotgun (WGS) entry which is preliminary data.</text>
</comment>
<evidence type="ECO:0000313" key="2">
    <source>
        <dbReference type="EMBL" id="MEW1974274.1"/>
    </source>
</evidence>
<dbReference type="PANTHER" id="PTHR43283:SF15">
    <property type="entry name" value="CONSERVED PROTEIN"/>
    <property type="match status" value="1"/>
</dbReference>
<dbReference type="InterPro" id="IPR050789">
    <property type="entry name" value="Diverse_Enzym_Activities"/>
</dbReference>
<reference evidence="2 3" key="1">
    <citation type="submission" date="2024-06" db="EMBL/GenBank/DDBJ databases">
        <title>The Natural Products Discovery Center: Release of the First 8490 Sequenced Strains for Exploring Actinobacteria Biosynthetic Diversity.</title>
        <authorList>
            <person name="Kalkreuter E."/>
            <person name="Kautsar S.A."/>
            <person name="Yang D."/>
            <person name="Bader C.D."/>
            <person name="Teijaro C.N."/>
            <person name="Fluegel L."/>
            <person name="Davis C.M."/>
            <person name="Simpson J.R."/>
            <person name="Lauterbach L."/>
            <person name="Steele A.D."/>
            <person name="Gui C."/>
            <person name="Meng S."/>
            <person name="Li G."/>
            <person name="Viehrig K."/>
            <person name="Ye F."/>
            <person name="Su P."/>
            <person name="Kiefer A.F."/>
            <person name="Nichols A."/>
            <person name="Cepeda A.J."/>
            <person name="Yan W."/>
            <person name="Fan B."/>
            <person name="Jiang Y."/>
            <person name="Adhikari A."/>
            <person name="Zheng C.-J."/>
            <person name="Schuster L."/>
            <person name="Cowan T.M."/>
            <person name="Smanski M.J."/>
            <person name="Chevrette M.G."/>
            <person name="De Carvalho L.P.S."/>
            <person name="Shen B."/>
        </authorList>
    </citation>
    <scope>NUCLEOTIDE SEQUENCE [LARGE SCALE GENOMIC DNA]</scope>
    <source>
        <strain evidence="2 3">NPDC077434</strain>
    </source>
</reference>
<keyword evidence="3" id="KW-1185">Reference proteome</keyword>
<feature type="domain" description="Beta-lactamase-related" evidence="1">
    <location>
        <begin position="32"/>
        <end position="256"/>
    </location>
</feature>
<proteinExistence type="predicted"/>
<dbReference type="GO" id="GO:0016787">
    <property type="term" value="F:hydrolase activity"/>
    <property type="evidence" value="ECO:0007669"/>
    <property type="project" value="UniProtKB-KW"/>
</dbReference>
<dbReference type="Pfam" id="PF00144">
    <property type="entry name" value="Beta-lactamase"/>
    <property type="match status" value="1"/>
</dbReference>
<dbReference type="SUPFAM" id="SSF56601">
    <property type="entry name" value="beta-lactamase/transpeptidase-like"/>
    <property type="match status" value="1"/>
</dbReference>
<sequence length="272" mass="28879">METTTFAATDGFPHTALVGVTGPARTIAVQGDPHTALALASVSKPLSAWGALIAVERGLVDLDEPAGPEGSTLLNLLDHTSGLPFEGDRAQASPGTRRIYSNAGFDALGAHVAAAVGMDFSEWMTREVAEPLGMTEIDVTGRPSAGYRASIEDLLIFGREVLRPALIPAALRDLALMVSREGLKGVVPGYGSFDDNQWGLGFELKGAKSPHWLSDSFPPETAGHFGGQGSFFFVDRSRDLAAAFLSGVTFSEEHKRIWPPLTDEIVARYAQG</sequence>
<dbReference type="EC" id="3.1.1.103" evidence="2"/>
<protein>
    <submittedName>
        <fullName evidence="2">Serine hydrolase domain-containing protein</fullName>
        <ecNumber evidence="2">3.1.1.103</ecNumber>
    </submittedName>
</protein>
<keyword evidence="2" id="KW-0378">Hydrolase</keyword>
<dbReference type="Gene3D" id="3.40.710.10">
    <property type="entry name" value="DD-peptidase/beta-lactamase superfamily"/>
    <property type="match status" value="1"/>
</dbReference>
<dbReference type="PANTHER" id="PTHR43283">
    <property type="entry name" value="BETA-LACTAMASE-RELATED"/>
    <property type="match status" value="1"/>
</dbReference>
<dbReference type="Proteomes" id="UP001553715">
    <property type="component" value="Unassembled WGS sequence"/>
</dbReference>
<dbReference type="InterPro" id="IPR012338">
    <property type="entry name" value="Beta-lactam/transpept-like"/>
</dbReference>
<dbReference type="RefSeq" id="WP_366232496.1">
    <property type="nucleotide sequence ID" value="NZ_JBFBMH010000003.1"/>
</dbReference>
<organism evidence="2 3">
    <name type="scientific">Microbacterium profundi</name>
    <dbReference type="NCBI Taxonomy" id="450380"/>
    <lineage>
        <taxon>Bacteria</taxon>
        <taxon>Bacillati</taxon>
        <taxon>Actinomycetota</taxon>
        <taxon>Actinomycetes</taxon>
        <taxon>Micrococcales</taxon>
        <taxon>Microbacteriaceae</taxon>
        <taxon>Microbacterium</taxon>
    </lineage>
</organism>